<evidence type="ECO:0000313" key="3">
    <source>
        <dbReference type="Proteomes" id="UP001159179"/>
    </source>
</evidence>
<organism evidence="2 3">
    <name type="scientific">Heyndrickxia oleronia</name>
    <dbReference type="NCBI Taxonomy" id="38875"/>
    <lineage>
        <taxon>Bacteria</taxon>
        <taxon>Bacillati</taxon>
        <taxon>Bacillota</taxon>
        <taxon>Bacilli</taxon>
        <taxon>Bacillales</taxon>
        <taxon>Bacillaceae</taxon>
        <taxon>Heyndrickxia</taxon>
    </lineage>
</organism>
<feature type="transmembrane region" description="Helical" evidence="1">
    <location>
        <begin position="6"/>
        <end position="26"/>
    </location>
</feature>
<name>A0AAW6SMS2_9BACI</name>
<keyword evidence="1" id="KW-0812">Transmembrane</keyword>
<sequence length="87" mass="9772">MDNILLEGSIILVFHLFMSMLSLAIFSSLIVKRKVAGSIFLIYLLAIGFFILKSLYSYSPIICSIVVGMYVCLGIATYFNVKRKLII</sequence>
<feature type="transmembrane region" description="Helical" evidence="1">
    <location>
        <begin position="35"/>
        <end position="52"/>
    </location>
</feature>
<accession>A0AAW6SMS2</accession>
<dbReference type="EMBL" id="JAROYP010000002">
    <property type="protein sequence ID" value="MDH5160075.1"/>
    <property type="molecule type" value="Genomic_DNA"/>
</dbReference>
<feature type="transmembrane region" description="Helical" evidence="1">
    <location>
        <begin position="58"/>
        <end position="81"/>
    </location>
</feature>
<dbReference type="Proteomes" id="UP001159179">
    <property type="component" value="Unassembled WGS sequence"/>
</dbReference>
<reference evidence="2" key="1">
    <citation type="submission" date="2023-03" db="EMBL/GenBank/DDBJ databases">
        <title>Bacterial isolates from washroom surfaces on a university campus.</title>
        <authorList>
            <person name="Holman D.B."/>
            <person name="Gzyl K.E."/>
            <person name="Taheri A.E."/>
        </authorList>
    </citation>
    <scope>NUCLEOTIDE SEQUENCE</scope>
    <source>
        <strain evidence="2">RD03</strain>
    </source>
</reference>
<evidence type="ECO:0000313" key="2">
    <source>
        <dbReference type="EMBL" id="MDH5160075.1"/>
    </source>
</evidence>
<keyword evidence="1" id="KW-1133">Transmembrane helix</keyword>
<keyword evidence="1" id="KW-0472">Membrane</keyword>
<evidence type="ECO:0008006" key="4">
    <source>
        <dbReference type="Google" id="ProtNLM"/>
    </source>
</evidence>
<dbReference type="AlphaFoldDB" id="A0AAW6SMS2"/>
<protein>
    <recommendedName>
        <fullName evidence="4">NADH dehydrogenase subunit 6</fullName>
    </recommendedName>
</protein>
<evidence type="ECO:0000256" key="1">
    <source>
        <dbReference type="SAM" id="Phobius"/>
    </source>
</evidence>
<gene>
    <name evidence="2" type="ORF">P5X88_03945</name>
</gene>
<dbReference type="RefSeq" id="WP_251337275.1">
    <property type="nucleotide sequence ID" value="NZ_JAMATW010000001.1"/>
</dbReference>
<proteinExistence type="predicted"/>
<comment type="caution">
    <text evidence="2">The sequence shown here is derived from an EMBL/GenBank/DDBJ whole genome shotgun (WGS) entry which is preliminary data.</text>
</comment>